<feature type="signal peptide" evidence="2">
    <location>
        <begin position="1"/>
        <end position="25"/>
    </location>
</feature>
<feature type="chain" id="PRO_5001755024" evidence="2">
    <location>
        <begin position="26"/>
        <end position="100"/>
    </location>
</feature>
<keyword evidence="4" id="KW-1185">Reference proteome</keyword>
<feature type="compositionally biased region" description="Basic and acidic residues" evidence="1">
    <location>
        <begin position="49"/>
        <end position="89"/>
    </location>
</feature>
<sequence>MRPAKLSLTAAFCFTAAFWAAPALAEPSADKPKKEPRWVEEEYRSIRPGKLDDKYAERPDEPTFRFDFDDPKEREDEYGLERLGDEEKQQAVPGLKKAPY</sequence>
<evidence type="ECO:0000256" key="1">
    <source>
        <dbReference type="SAM" id="MobiDB-lite"/>
    </source>
</evidence>
<protein>
    <submittedName>
        <fullName evidence="3">Xylose isomerase domain-containing protein</fullName>
    </submittedName>
</protein>
<evidence type="ECO:0000313" key="3">
    <source>
        <dbReference type="EMBL" id="GAK45347.1"/>
    </source>
</evidence>
<organism evidence="3 4">
    <name type="scientific">Tepidicaulis marinus</name>
    <dbReference type="NCBI Taxonomy" id="1333998"/>
    <lineage>
        <taxon>Bacteria</taxon>
        <taxon>Pseudomonadati</taxon>
        <taxon>Pseudomonadota</taxon>
        <taxon>Alphaproteobacteria</taxon>
        <taxon>Hyphomicrobiales</taxon>
        <taxon>Parvibaculaceae</taxon>
        <taxon>Tepidicaulis</taxon>
    </lineage>
</organism>
<keyword evidence="2" id="KW-0732">Signal</keyword>
<keyword evidence="3" id="KW-0413">Isomerase</keyword>
<dbReference type="AlphaFoldDB" id="A0A081BBC9"/>
<proteinExistence type="predicted"/>
<feature type="region of interest" description="Disordered" evidence="1">
    <location>
        <begin position="49"/>
        <end position="100"/>
    </location>
</feature>
<evidence type="ECO:0000313" key="4">
    <source>
        <dbReference type="Proteomes" id="UP000028702"/>
    </source>
</evidence>
<dbReference type="GO" id="GO:0016853">
    <property type="term" value="F:isomerase activity"/>
    <property type="evidence" value="ECO:0007669"/>
    <property type="project" value="UniProtKB-KW"/>
</dbReference>
<gene>
    <name evidence="3" type="ORF">M2A_1846</name>
</gene>
<dbReference type="EMBL" id="BBIO01000008">
    <property type="protein sequence ID" value="GAK45347.1"/>
    <property type="molecule type" value="Genomic_DNA"/>
</dbReference>
<accession>A0A081BBC9</accession>
<evidence type="ECO:0000256" key="2">
    <source>
        <dbReference type="SAM" id="SignalP"/>
    </source>
</evidence>
<comment type="caution">
    <text evidence="3">The sequence shown here is derived from an EMBL/GenBank/DDBJ whole genome shotgun (WGS) entry which is preliminary data.</text>
</comment>
<dbReference type="Proteomes" id="UP000028702">
    <property type="component" value="Unassembled WGS sequence"/>
</dbReference>
<reference evidence="3 4" key="1">
    <citation type="submission" date="2014-07" db="EMBL/GenBank/DDBJ databases">
        <title>Tepidicaulis marinum gen. nov., sp. nov., a novel marine bacterium denitrifying nitrate to nitrous oxide strictly under microaerobic conditions.</title>
        <authorList>
            <person name="Takeuchi M."/>
            <person name="Yamagishi T."/>
            <person name="Kamagata Y."/>
            <person name="Oshima K."/>
            <person name="Hattori M."/>
            <person name="Katayama T."/>
            <person name="Hanada S."/>
            <person name="Tamaki H."/>
            <person name="Marumo K."/>
            <person name="Maeda H."/>
            <person name="Nedachi M."/>
            <person name="Iwasaki W."/>
            <person name="Suwa Y."/>
            <person name="Sakata S."/>
        </authorList>
    </citation>
    <scope>NUCLEOTIDE SEQUENCE [LARGE SCALE GENOMIC DNA]</scope>
    <source>
        <strain evidence="3 4">MA2</strain>
    </source>
</reference>
<dbReference type="RefSeq" id="WP_045446164.1">
    <property type="nucleotide sequence ID" value="NZ_BBIO01000008.1"/>
</dbReference>
<name>A0A081BBC9_9HYPH</name>